<reference evidence="1 2" key="1">
    <citation type="journal article" date="2014" name="Am. J. Bot.">
        <title>Genome assembly and annotation for red clover (Trifolium pratense; Fabaceae).</title>
        <authorList>
            <person name="Istvanek J."/>
            <person name="Jaros M."/>
            <person name="Krenek A."/>
            <person name="Repkova J."/>
        </authorList>
    </citation>
    <scope>NUCLEOTIDE SEQUENCE [LARGE SCALE GENOMIC DNA]</scope>
    <source>
        <strain evidence="2">cv. Tatra</strain>
        <tissue evidence="1">Young leaves</tissue>
    </source>
</reference>
<dbReference type="Proteomes" id="UP000236291">
    <property type="component" value="Unassembled WGS sequence"/>
</dbReference>
<dbReference type="AlphaFoldDB" id="A0A2K3NWN4"/>
<evidence type="ECO:0000313" key="1">
    <source>
        <dbReference type="EMBL" id="PNY07449.1"/>
    </source>
</evidence>
<evidence type="ECO:0000313" key="2">
    <source>
        <dbReference type="Proteomes" id="UP000236291"/>
    </source>
</evidence>
<name>A0A2K3NWN4_TRIPR</name>
<proteinExistence type="predicted"/>
<dbReference type="EMBL" id="ASHM01001890">
    <property type="protein sequence ID" value="PNY07449.1"/>
    <property type="molecule type" value="Genomic_DNA"/>
</dbReference>
<organism evidence="1 2">
    <name type="scientific">Trifolium pratense</name>
    <name type="common">Red clover</name>
    <dbReference type="NCBI Taxonomy" id="57577"/>
    <lineage>
        <taxon>Eukaryota</taxon>
        <taxon>Viridiplantae</taxon>
        <taxon>Streptophyta</taxon>
        <taxon>Embryophyta</taxon>
        <taxon>Tracheophyta</taxon>
        <taxon>Spermatophyta</taxon>
        <taxon>Magnoliopsida</taxon>
        <taxon>eudicotyledons</taxon>
        <taxon>Gunneridae</taxon>
        <taxon>Pentapetalae</taxon>
        <taxon>rosids</taxon>
        <taxon>fabids</taxon>
        <taxon>Fabales</taxon>
        <taxon>Fabaceae</taxon>
        <taxon>Papilionoideae</taxon>
        <taxon>50 kb inversion clade</taxon>
        <taxon>NPAAA clade</taxon>
        <taxon>Hologalegina</taxon>
        <taxon>IRL clade</taxon>
        <taxon>Trifolieae</taxon>
        <taxon>Trifolium</taxon>
    </lineage>
</organism>
<dbReference type="ExpressionAtlas" id="A0A2K3NWN4">
    <property type="expression patterns" value="baseline"/>
</dbReference>
<accession>A0A2K3NWN4</accession>
<protein>
    <submittedName>
        <fullName evidence="1">Uncharacterized protein</fullName>
    </submittedName>
</protein>
<reference evidence="1 2" key="2">
    <citation type="journal article" date="2017" name="Front. Plant Sci.">
        <title>Gene Classification and Mining of Molecular Markers Useful in Red Clover (Trifolium pratense) Breeding.</title>
        <authorList>
            <person name="Istvanek J."/>
            <person name="Dluhosova J."/>
            <person name="Dluhos P."/>
            <person name="Patkova L."/>
            <person name="Nedelnik J."/>
            <person name="Repkova J."/>
        </authorList>
    </citation>
    <scope>NUCLEOTIDE SEQUENCE [LARGE SCALE GENOMIC DNA]</scope>
    <source>
        <strain evidence="2">cv. Tatra</strain>
        <tissue evidence="1">Young leaves</tissue>
    </source>
</reference>
<gene>
    <name evidence="1" type="ORF">L195_g003945</name>
</gene>
<comment type="caution">
    <text evidence="1">The sequence shown here is derived from an EMBL/GenBank/DDBJ whole genome shotgun (WGS) entry which is preliminary data.</text>
</comment>
<sequence length="190" mass="21838">ASYGNDEDFHAAFYEGKDKIYFPTCWYQRHAPRIGETVVIKDEHGNNFIAFVNKVDENKFEMKVMGHYLGKIDTNDPAKYYGHWGYDPMWILEISESMATEGKPLMIPDSVVDIIYHGSVAYELEVSISETTECYTWEVQHTGVNFLIAGGWVDFLKNQVKKGIKKMFFYNDGAKSTVILRSTDGCWAWS</sequence>
<feature type="non-terminal residue" evidence="1">
    <location>
        <position position="1"/>
    </location>
</feature>